<evidence type="ECO:0000313" key="6">
    <source>
        <dbReference type="EMBL" id="ARN78552.1"/>
    </source>
</evidence>
<evidence type="ECO:0000256" key="4">
    <source>
        <dbReference type="ARBA" id="ARBA00022741"/>
    </source>
</evidence>
<keyword evidence="5" id="KW-0378">Hydrolase</keyword>
<dbReference type="STRING" id="331648.BST97_11450"/>
<name>A0A1W6MLV0_9FLAO</name>
<dbReference type="RefSeq" id="WP_085767358.1">
    <property type="nucleotide sequence ID" value="NZ_CP019344.1"/>
</dbReference>
<evidence type="ECO:0000256" key="5">
    <source>
        <dbReference type="ARBA" id="ARBA00022801"/>
    </source>
</evidence>
<dbReference type="AlphaFoldDB" id="A0A1W6MLV0"/>
<keyword evidence="4" id="KW-0547">Nucleotide-binding</keyword>
<dbReference type="PANTHER" id="PTHR34139:SF1">
    <property type="entry name" value="RNASE MJ1380-RELATED"/>
    <property type="match status" value="1"/>
</dbReference>
<accession>A0A1W6MLV0</accession>
<dbReference type="Pfam" id="PF01934">
    <property type="entry name" value="HepT-like"/>
    <property type="match status" value="1"/>
</dbReference>
<sequence length="110" mass="12564">MSKDLHKLESAVASIKKIKKYTAGLNYEEFSNQDVIIDAVLMHFGNLGEKLGGISPEFKNKHDEIPYRDAKDMRNYVAHQYEGVNALSVWNMVTEIIPNLEVQLKKILDD</sequence>
<evidence type="ECO:0000256" key="1">
    <source>
        <dbReference type="ARBA" id="ARBA00022553"/>
    </source>
</evidence>
<evidence type="ECO:0000256" key="3">
    <source>
        <dbReference type="ARBA" id="ARBA00022722"/>
    </source>
</evidence>
<protein>
    <recommendedName>
        <fullName evidence="8">DUF86 domain-containing protein</fullName>
    </recommendedName>
</protein>
<keyword evidence="1" id="KW-0597">Phosphoprotein</keyword>
<gene>
    <name evidence="6" type="ORF">BST97_11450</name>
</gene>
<reference evidence="6 7" key="1">
    <citation type="submission" date="2016-11" db="EMBL/GenBank/DDBJ databases">
        <title>Trade-off between light-utilization and light-protection in marine flavobacteria.</title>
        <authorList>
            <person name="Kumagai Y."/>
        </authorList>
    </citation>
    <scope>NUCLEOTIDE SEQUENCE [LARGE SCALE GENOMIC DNA]</scope>
    <source>
        <strain evidence="6 7">JCM 13191</strain>
    </source>
</reference>
<evidence type="ECO:0000313" key="7">
    <source>
        <dbReference type="Proteomes" id="UP000193431"/>
    </source>
</evidence>
<evidence type="ECO:0000256" key="2">
    <source>
        <dbReference type="ARBA" id="ARBA00022649"/>
    </source>
</evidence>
<dbReference type="Proteomes" id="UP000193431">
    <property type="component" value="Chromosome"/>
</dbReference>
<dbReference type="InterPro" id="IPR051813">
    <property type="entry name" value="HepT_RNase_toxin"/>
</dbReference>
<proteinExistence type="predicted"/>
<dbReference type="InterPro" id="IPR008201">
    <property type="entry name" value="HepT-like"/>
</dbReference>
<dbReference type="OrthoDB" id="955324at2"/>
<dbReference type="EMBL" id="CP019344">
    <property type="protein sequence ID" value="ARN78552.1"/>
    <property type="molecule type" value="Genomic_DNA"/>
</dbReference>
<keyword evidence="2" id="KW-1277">Toxin-antitoxin system</keyword>
<dbReference type="GO" id="GO:0110001">
    <property type="term" value="C:toxin-antitoxin complex"/>
    <property type="evidence" value="ECO:0007669"/>
    <property type="project" value="InterPro"/>
</dbReference>
<dbReference type="GO" id="GO:0016787">
    <property type="term" value="F:hydrolase activity"/>
    <property type="evidence" value="ECO:0007669"/>
    <property type="project" value="UniProtKB-KW"/>
</dbReference>
<evidence type="ECO:0008006" key="8">
    <source>
        <dbReference type="Google" id="ProtNLM"/>
    </source>
</evidence>
<dbReference type="GO" id="GO:0000166">
    <property type="term" value="F:nucleotide binding"/>
    <property type="evidence" value="ECO:0007669"/>
    <property type="project" value="UniProtKB-KW"/>
</dbReference>
<dbReference type="PANTHER" id="PTHR34139">
    <property type="entry name" value="UPF0331 PROTEIN MJ0127"/>
    <property type="match status" value="1"/>
</dbReference>
<organism evidence="6 7">
    <name type="scientific">Nonlabens spongiae</name>
    <dbReference type="NCBI Taxonomy" id="331648"/>
    <lineage>
        <taxon>Bacteria</taxon>
        <taxon>Pseudomonadati</taxon>
        <taxon>Bacteroidota</taxon>
        <taxon>Flavobacteriia</taxon>
        <taxon>Flavobacteriales</taxon>
        <taxon>Flavobacteriaceae</taxon>
        <taxon>Nonlabens</taxon>
    </lineage>
</organism>
<dbReference type="GO" id="GO:0004540">
    <property type="term" value="F:RNA nuclease activity"/>
    <property type="evidence" value="ECO:0007669"/>
    <property type="project" value="InterPro"/>
</dbReference>
<keyword evidence="3" id="KW-0540">Nuclease</keyword>
<keyword evidence="7" id="KW-1185">Reference proteome</keyword>